<evidence type="ECO:0000313" key="1">
    <source>
        <dbReference type="EMBL" id="KAL0479888.1"/>
    </source>
</evidence>
<dbReference type="InterPro" id="IPR041492">
    <property type="entry name" value="HAD_2"/>
</dbReference>
<comment type="caution">
    <text evidence="1">The sequence shown here is derived from an EMBL/GenBank/DDBJ whole genome shotgun (WGS) entry which is preliminary data.</text>
</comment>
<dbReference type="EMBL" id="JAOPGA020000605">
    <property type="protein sequence ID" value="KAL0479888.1"/>
    <property type="molecule type" value="Genomic_DNA"/>
</dbReference>
<keyword evidence="2" id="KW-1185">Reference proteome</keyword>
<reference evidence="1 2" key="1">
    <citation type="submission" date="2024-03" db="EMBL/GenBank/DDBJ databases">
        <title>The Acrasis kona genome and developmental transcriptomes reveal deep origins of eukaryotic multicellular pathways.</title>
        <authorList>
            <person name="Sheikh S."/>
            <person name="Fu C.-J."/>
            <person name="Brown M.W."/>
            <person name="Baldauf S.L."/>
        </authorList>
    </citation>
    <scope>NUCLEOTIDE SEQUENCE [LARGE SCALE GENOMIC DNA]</scope>
    <source>
        <strain evidence="1 2">ATCC MYA-3509</strain>
    </source>
</reference>
<accession>A0AAW2YSQ8</accession>
<sequence>MRFVMFDIGGVLANDMFNVLFETLLASDVESDKSELKQIMSIADEVWGDYKLGKITEDEFFKTIIQKSSISSAISRRGHFTGDDEGLLNYLKKTLREQNFALFTETVQFASKLKSVTNIKIGILSNHSKEWIHDLFLLNDGLLNQVFDNKDLVVISCDDDICAAKPDFKVYEGMLSRIKLVDPHVSLDQIIFIDDKKRNTDAAIHFGITHSIHFDARKQSVEQHLRPQLEQFSIFY</sequence>
<dbReference type="SUPFAM" id="SSF56784">
    <property type="entry name" value="HAD-like"/>
    <property type="match status" value="1"/>
</dbReference>
<name>A0AAW2YSQ8_9EUKA</name>
<dbReference type="Proteomes" id="UP001431209">
    <property type="component" value="Unassembled WGS sequence"/>
</dbReference>
<gene>
    <name evidence="1" type="ORF">AKO1_007373</name>
</gene>
<evidence type="ECO:0000313" key="2">
    <source>
        <dbReference type="Proteomes" id="UP001431209"/>
    </source>
</evidence>
<dbReference type="Gene3D" id="3.40.50.1000">
    <property type="entry name" value="HAD superfamily/HAD-like"/>
    <property type="match status" value="1"/>
</dbReference>
<organism evidence="1 2">
    <name type="scientific">Acrasis kona</name>
    <dbReference type="NCBI Taxonomy" id="1008807"/>
    <lineage>
        <taxon>Eukaryota</taxon>
        <taxon>Discoba</taxon>
        <taxon>Heterolobosea</taxon>
        <taxon>Tetramitia</taxon>
        <taxon>Eutetramitia</taxon>
        <taxon>Acrasidae</taxon>
        <taxon>Acrasis</taxon>
    </lineage>
</organism>
<dbReference type="PANTHER" id="PTHR43611:SF3">
    <property type="entry name" value="FLAVIN MONONUCLEOTIDE HYDROLASE 1, CHLOROPLATIC"/>
    <property type="match status" value="1"/>
</dbReference>
<dbReference type="InterPro" id="IPR023214">
    <property type="entry name" value="HAD_sf"/>
</dbReference>
<dbReference type="InterPro" id="IPR036412">
    <property type="entry name" value="HAD-like_sf"/>
</dbReference>
<dbReference type="Pfam" id="PF13419">
    <property type="entry name" value="HAD_2"/>
    <property type="match status" value="1"/>
</dbReference>
<dbReference type="PANTHER" id="PTHR43611">
    <property type="entry name" value="ALPHA-D-GLUCOSE 1-PHOSPHATE PHOSPHATASE"/>
    <property type="match status" value="1"/>
</dbReference>
<protein>
    <submittedName>
        <fullName evidence="1">Uncharacterized protein</fullName>
    </submittedName>
</protein>
<dbReference type="AlphaFoldDB" id="A0AAW2YSQ8"/>
<proteinExistence type="predicted"/>